<dbReference type="OrthoDB" id="299997at2759"/>
<dbReference type="STRING" id="75743.A0A401NND4"/>
<evidence type="ECO:0000313" key="3">
    <source>
        <dbReference type="Proteomes" id="UP000288216"/>
    </source>
</evidence>
<dbReference type="SMART" id="SM00327">
    <property type="entry name" value="VWA"/>
    <property type="match status" value="1"/>
</dbReference>
<name>A0A401NND4_SCYTO</name>
<dbReference type="OMA" id="REWMRHY"/>
<organism evidence="2 3">
    <name type="scientific">Scyliorhinus torazame</name>
    <name type="common">Cloudy catshark</name>
    <name type="synonym">Catulus torazame</name>
    <dbReference type="NCBI Taxonomy" id="75743"/>
    <lineage>
        <taxon>Eukaryota</taxon>
        <taxon>Metazoa</taxon>
        <taxon>Chordata</taxon>
        <taxon>Craniata</taxon>
        <taxon>Vertebrata</taxon>
        <taxon>Chondrichthyes</taxon>
        <taxon>Elasmobranchii</taxon>
        <taxon>Galeomorphii</taxon>
        <taxon>Galeoidea</taxon>
        <taxon>Carcharhiniformes</taxon>
        <taxon>Scyliorhinidae</taxon>
        <taxon>Scyliorhinus</taxon>
    </lineage>
</organism>
<comment type="caution">
    <text evidence="2">The sequence shown here is derived from an EMBL/GenBank/DDBJ whole genome shotgun (WGS) entry which is preliminary data.</text>
</comment>
<dbReference type="Pfam" id="PF13768">
    <property type="entry name" value="VWA_3"/>
    <property type="match status" value="3"/>
</dbReference>
<dbReference type="InterPro" id="IPR036465">
    <property type="entry name" value="vWFA_dom_sf"/>
</dbReference>
<protein>
    <recommendedName>
        <fullName evidence="1">VWFA domain-containing protein</fullName>
    </recommendedName>
</protein>
<reference evidence="2 3" key="1">
    <citation type="journal article" date="2018" name="Nat. Ecol. Evol.">
        <title>Shark genomes provide insights into elasmobranch evolution and the origin of vertebrates.</title>
        <authorList>
            <person name="Hara Y"/>
            <person name="Yamaguchi K"/>
            <person name="Onimaru K"/>
            <person name="Kadota M"/>
            <person name="Koyanagi M"/>
            <person name="Keeley SD"/>
            <person name="Tatsumi K"/>
            <person name="Tanaka K"/>
            <person name="Motone F"/>
            <person name="Kageyama Y"/>
            <person name="Nozu R"/>
            <person name="Adachi N"/>
            <person name="Nishimura O"/>
            <person name="Nakagawa R"/>
            <person name="Tanegashima C"/>
            <person name="Kiyatake I"/>
            <person name="Matsumoto R"/>
            <person name="Murakumo K"/>
            <person name="Nishida K"/>
            <person name="Terakita A"/>
            <person name="Kuratani S"/>
            <person name="Sato K"/>
            <person name="Hyodo S Kuraku.S."/>
        </authorList>
    </citation>
    <scope>NUCLEOTIDE SEQUENCE [LARGE SCALE GENOMIC DNA]</scope>
</reference>
<evidence type="ECO:0000259" key="1">
    <source>
        <dbReference type="PROSITE" id="PS50234"/>
    </source>
</evidence>
<dbReference type="EMBL" id="BFAA01005214">
    <property type="protein sequence ID" value="GCB62369.1"/>
    <property type="molecule type" value="Genomic_DNA"/>
</dbReference>
<sequence length="1175" mass="133385">MAEILANEQFLLSELPQPAKAPWRRREPWQDVAITDLEPDDGLLVTHVNQTSGLLSTDGKRVLANDNQTSEEWLTNHSLEHQKLTLHHLLAHSRIVTNKDETDIKHLQLRLDIIDKFESRIHQMTDLYHQRMEWLREGSRKMFGLVKGSRVGLLIDSSAANCGLGRLQEFQTALLCLLDEQLCHRKQFYFLSFGSDLSALWETPRNVNVRTLDEARQWVQDLQPSGSCNLLKAVKRIVKVRKLNALLIILGTCPDQTAESLVDYMQQCILGRHVPIQAVAYDCSHHMTHTTLRALAEVSGGRYHSYSTGCQTQMCWSNDIESLMKELQRASDMLEKIQELRVGLMGDTLNEVMEEVSTEVAKIPPDRFLPQPPNHDRPLCIETSSFLPKTSADWLRQNGLKAKKLSLYQVLAPNAFSPLEEFVPILRKTVSSTLHGKAMMQLEWHDGTVKNVHVDPPLLYEYQKQLGQAMSKFERRADWLSTSSRRIWGNICEKRVQVFVDISLYNSLHIIHIQHSLRLLLEQQMSNKESFNLTAFGSEVNQYQPRMVPVTPEKLQAAWRWALTLQCKGSRNFLGALKAVIENDLSEQCDSCGLYLLTSGVPDQGMDAVCSYVAEICGGRDLQLHICLFSIGNSELSGMVPARYASPRETACALRELAQSGRGRFHWFQEAGIIESDDIRLILTEMEKAANYSQKCAVLVESLRKRSVKQSQTPPDSEDSLKMLVKREIRCRQKLLIPKPTALTLARMQAREESGEESGSGVRALTWRPSSGKAVIPPAHPDKKWIRSSAENCMKQNKMAKVSKSMFYTEVGNKVGAVYQKYPKVKSMRKTIPFVYLPKEEEICSTSVWLQKFGIKKLRLDLHKLVSGLDCEHKKRLVKTLRKRVSAKYCATFPRVEINGAVKHLQLHLHELEEYIEQVERVLCRYLQRLQWLLSGSRRLFGTILEKRVCILLDTSGSTNPYLPALRKELTSLIWEQLRKNSHSFNLVCFAEHVDTWRDCLMEATDETCHEAVQWASGAIAHGNTCTLEALQKAFQFADVQGIYLLTDGKPDTSCSLILKETQRLNQGRGVKIHTISFNCADSTANEFLKKLAAQTGGRFHRCHGDVDGQLAAHKMLAGGFSDEDNPNLPAFEGSDLKRLSGEINKARRFLTQAKSFRHLLLEKQIKPDRTDSGT</sequence>
<feature type="domain" description="VWFA" evidence="1">
    <location>
        <begin position="948"/>
        <end position="1144"/>
    </location>
</feature>
<evidence type="ECO:0000313" key="2">
    <source>
        <dbReference type="EMBL" id="GCB62369.1"/>
    </source>
</evidence>
<dbReference type="AlphaFoldDB" id="A0A401NND4"/>
<dbReference type="InterPro" id="IPR002035">
    <property type="entry name" value="VWF_A"/>
</dbReference>
<proteinExistence type="predicted"/>
<dbReference type="PANTHER" id="PTHR46478:SF1">
    <property type="entry name" value="VON WILLEBRAND FACTOR A DOMAIN-CONTAINING PROTEIN 3A"/>
    <property type="match status" value="1"/>
</dbReference>
<dbReference type="SUPFAM" id="SSF53300">
    <property type="entry name" value="vWA-like"/>
    <property type="match status" value="3"/>
</dbReference>
<gene>
    <name evidence="2" type="ORF">scyTo_0011454</name>
</gene>
<keyword evidence="3" id="KW-1185">Reference proteome</keyword>
<dbReference type="PANTHER" id="PTHR46478">
    <property type="entry name" value="VON WILLEBRAND FACTOR A DOMAIN-CONTAINING PROTEIN 3A"/>
    <property type="match status" value="1"/>
</dbReference>
<accession>A0A401NND4</accession>
<dbReference type="PROSITE" id="PS50234">
    <property type="entry name" value="VWFA"/>
    <property type="match status" value="1"/>
</dbReference>
<dbReference type="CDD" id="cd00198">
    <property type="entry name" value="vWFA"/>
    <property type="match status" value="1"/>
</dbReference>
<dbReference type="Gene3D" id="3.40.50.410">
    <property type="entry name" value="von Willebrand factor, type A domain"/>
    <property type="match status" value="2"/>
</dbReference>
<dbReference type="Proteomes" id="UP000288216">
    <property type="component" value="Unassembled WGS sequence"/>
</dbReference>